<dbReference type="Proteomes" id="UP000663829">
    <property type="component" value="Unassembled WGS sequence"/>
</dbReference>
<keyword evidence="3" id="KW-1185">Reference proteome</keyword>
<dbReference type="EMBL" id="CAJNOQ010011555">
    <property type="protein sequence ID" value="CAF1279574.1"/>
    <property type="molecule type" value="Genomic_DNA"/>
</dbReference>
<evidence type="ECO:0008006" key="4">
    <source>
        <dbReference type="Google" id="ProtNLM"/>
    </source>
</evidence>
<name>A0A815C6P1_9BILA</name>
<proteinExistence type="predicted"/>
<sequence length="116" mass="13798">MDRVNTLFLEKVLKNLSKFSGTTQQRVNDWLLTINQVFDACELSEQQRRKWAIGFLSDEALKWYNRQLIKFETWSDFQNALKDNFPSPPDPSRSIIHQQILCWKQGDTEIFTAYYC</sequence>
<dbReference type="EMBL" id="CAJOBC010027215">
    <property type="protein sequence ID" value="CAF4073824.1"/>
    <property type="molecule type" value="Genomic_DNA"/>
</dbReference>
<dbReference type="AlphaFoldDB" id="A0A815C6P1"/>
<organism evidence="1 3">
    <name type="scientific">Didymodactylos carnosus</name>
    <dbReference type="NCBI Taxonomy" id="1234261"/>
    <lineage>
        <taxon>Eukaryota</taxon>
        <taxon>Metazoa</taxon>
        <taxon>Spiralia</taxon>
        <taxon>Gnathifera</taxon>
        <taxon>Rotifera</taxon>
        <taxon>Eurotatoria</taxon>
        <taxon>Bdelloidea</taxon>
        <taxon>Philodinida</taxon>
        <taxon>Philodinidae</taxon>
        <taxon>Didymodactylos</taxon>
    </lineage>
</organism>
<evidence type="ECO:0000313" key="2">
    <source>
        <dbReference type="EMBL" id="CAF4073824.1"/>
    </source>
</evidence>
<evidence type="ECO:0000313" key="1">
    <source>
        <dbReference type="EMBL" id="CAF1279574.1"/>
    </source>
</evidence>
<dbReference type="OrthoDB" id="2272416at2759"/>
<dbReference type="Proteomes" id="UP000681722">
    <property type="component" value="Unassembled WGS sequence"/>
</dbReference>
<protein>
    <recommendedName>
        <fullName evidence="4">Retrotransposon gag domain-containing protein</fullName>
    </recommendedName>
</protein>
<reference evidence="1" key="1">
    <citation type="submission" date="2021-02" db="EMBL/GenBank/DDBJ databases">
        <authorList>
            <person name="Nowell W R."/>
        </authorList>
    </citation>
    <scope>NUCLEOTIDE SEQUENCE</scope>
</reference>
<gene>
    <name evidence="1" type="ORF">GPM918_LOCUS27489</name>
    <name evidence="2" type="ORF">SRO942_LOCUS27821</name>
</gene>
<accession>A0A815C6P1</accession>
<comment type="caution">
    <text evidence="1">The sequence shown here is derived from an EMBL/GenBank/DDBJ whole genome shotgun (WGS) entry which is preliminary data.</text>
</comment>
<evidence type="ECO:0000313" key="3">
    <source>
        <dbReference type="Proteomes" id="UP000663829"/>
    </source>
</evidence>